<dbReference type="EMBL" id="BOPO01000053">
    <property type="protein sequence ID" value="GIL27931.1"/>
    <property type="molecule type" value="Genomic_DNA"/>
</dbReference>
<comment type="caution">
    <text evidence="1">The sequence shown here is derived from an EMBL/GenBank/DDBJ whole genome shotgun (WGS) entry which is preliminary data.</text>
</comment>
<dbReference type="RefSeq" id="WP_207125639.1">
    <property type="nucleotide sequence ID" value="NZ_BOPO01000053.1"/>
</dbReference>
<sequence>MASTTTGAWRSVDGSWSVRALPGWLRGGPADSGFYQIKHHGRLVAEIDDFAELATLVPLHLLVDDRP</sequence>
<protein>
    <submittedName>
        <fullName evidence="1">Uncharacterized protein</fullName>
    </submittedName>
</protein>
<evidence type="ECO:0000313" key="2">
    <source>
        <dbReference type="Proteomes" id="UP000614996"/>
    </source>
</evidence>
<keyword evidence="2" id="KW-1185">Reference proteome</keyword>
<reference evidence="2" key="1">
    <citation type="journal article" date="2021" name="Int. J. Syst. Evol. Microbiol.">
        <title>Actinocatenispora comari sp. nov., an endophytic actinomycete isolated from aerial parts of Comarum salesowianum.</title>
        <authorList>
            <person name="Oyunbileg N."/>
            <person name="Iizaka Y."/>
            <person name="Hamada M."/>
            <person name="Davaapurev B.O."/>
            <person name="Fukumoto A."/>
            <person name="Tsetseg B."/>
            <person name="Kato F."/>
            <person name="Tamura T."/>
            <person name="Batkhuu J."/>
            <person name="Anzai Y."/>
        </authorList>
    </citation>
    <scope>NUCLEOTIDE SEQUENCE [LARGE SCALE GENOMIC DNA]</scope>
    <source>
        <strain evidence="2">NUM-2625</strain>
    </source>
</reference>
<accession>A0A8J4AAV1</accession>
<evidence type="ECO:0000313" key="1">
    <source>
        <dbReference type="EMBL" id="GIL27931.1"/>
    </source>
</evidence>
<name>A0A8J4AAV1_9ACTN</name>
<dbReference type="AlphaFoldDB" id="A0A8J4AAV1"/>
<gene>
    <name evidence="1" type="ORF">NUM_31850</name>
</gene>
<proteinExistence type="predicted"/>
<organism evidence="1 2">
    <name type="scientific">Actinocatenispora comari</name>
    <dbReference type="NCBI Taxonomy" id="2807577"/>
    <lineage>
        <taxon>Bacteria</taxon>
        <taxon>Bacillati</taxon>
        <taxon>Actinomycetota</taxon>
        <taxon>Actinomycetes</taxon>
        <taxon>Micromonosporales</taxon>
        <taxon>Micromonosporaceae</taxon>
        <taxon>Actinocatenispora</taxon>
    </lineage>
</organism>
<dbReference type="Proteomes" id="UP000614996">
    <property type="component" value="Unassembled WGS sequence"/>
</dbReference>